<dbReference type="AlphaFoldDB" id="A0A6L8MN51"/>
<evidence type="ECO:0000313" key="1">
    <source>
        <dbReference type="EMBL" id="MYM84119.1"/>
    </source>
</evidence>
<name>A0A6L8MN51_9BURK</name>
<protein>
    <submittedName>
        <fullName evidence="1">Uncharacterized protein</fullName>
    </submittedName>
</protein>
<dbReference type="EMBL" id="WWCP01000028">
    <property type="protein sequence ID" value="MYM84119.1"/>
    <property type="molecule type" value="Genomic_DNA"/>
</dbReference>
<sequence length="154" mass="17884">MQIKYCAACGKSFPLRAQKPSQTYCSQPDCQRVRRKKWQQEKLKSDSDYAENQARAQQAWSKRNAEYWKNYRTAHPDYVEQNRKMQHARNARATLEKGGPIAKMDVSEERSQLTAGLYQLKQIDAAGIAKMDVWTVELRVVTRSQTRKSSIAKR</sequence>
<dbReference type="Proteomes" id="UP000474565">
    <property type="component" value="Unassembled WGS sequence"/>
</dbReference>
<reference evidence="1 2" key="1">
    <citation type="submission" date="2019-12" db="EMBL/GenBank/DDBJ databases">
        <title>Novel species isolated from a subtropical stream in China.</title>
        <authorList>
            <person name="Lu H."/>
        </authorList>
    </citation>
    <scope>NUCLEOTIDE SEQUENCE [LARGE SCALE GENOMIC DNA]</scope>
    <source>
        <strain evidence="1 2">FT50W</strain>
    </source>
</reference>
<proteinExistence type="predicted"/>
<dbReference type="RefSeq" id="WP_161020719.1">
    <property type="nucleotide sequence ID" value="NZ_WWCP01000028.1"/>
</dbReference>
<evidence type="ECO:0000313" key="2">
    <source>
        <dbReference type="Proteomes" id="UP000474565"/>
    </source>
</evidence>
<gene>
    <name evidence="1" type="ORF">GTP44_19465</name>
</gene>
<accession>A0A6L8MN51</accession>
<organism evidence="1 2">
    <name type="scientific">Duganella lactea</name>
    <dbReference type="NCBI Taxonomy" id="2692173"/>
    <lineage>
        <taxon>Bacteria</taxon>
        <taxon>Pseudomonadati</taxon>
        <taxon>Pseudomonadota</taxon>
        <taxon>Betaproteobacteria</taxon>
        <taxon>Burkholderiales</taxon>
        <taxon>Oxalobacteraceae</taxon>
        <taxon>Telluria group</taxon>
        <taxon>Duganella</taxon>
    </lineage>
</organism>
<comment type="caution">
    <text evidence="1">The sequence shown here is derived from an EMBL/GenBank/DDBJ whole genome shotgun (WGS) entry which is preliminary data.</text>
</comment>